<evidence type="ECO:0000313" key="10">
    <source>
        <dbReference type="EMBL" id="TQL73949.1"/>
    </source>
</evidence>
<organism evidence="10 11">
    <name type="scientific">Enteractinococcus coprophilus</name>
    <dbReference type="NCBI Taxonomy" id="1027633"/>
    <lineage>
        <taxon>Bacteria</taxon>
        <taxon>Bacillati</taxon>
        <taxon>Actinomycetota</taxon>
        <taxon>Actinomycetes</taxon>
        <taxon>Micrococcales</taxon>
        <taxon>Micrococcaceae</taxon>
    </lineage>
</organism>
<evidence type="ECO:0000256" key="5">
    <source>
        <dbReference type="ARBA" id="ARBA00040529"/>
    </source>
</evidence>
<dbReference type="PIRSF" id="PIRSF000429">
    <property type="entry name" value="Ac-CoA_Ac_transf"/>
    <property type="match status" value="1"/>
</dbReference>
<dbReference type="CDD" id="cd00751">
    <property type="entry name" value="thiolase"/>
    <property type="match status" value="1"/>
</dbReference>
<dbReference type="InterPro" id="IPR020610">
    <property type="entry name" value="Thiolase_AS"/>
</dbReference>
<protein>
    <recommendedName>
        <fullName evidence="5">Probable acetyl-CoA acetyltransferase</fullName>
        <ecNumber evidence="2">2.3.1.9</ecNumber>
    </recommendedName>
</protein>
<dbReference type="Proteomes" id="UP000319746">
    <property type="component" value="Unassembled WGS sequence"/>
</dbReference>
<dbReference type="PROSITE" id="PS00737">
    <property type="entry name" value="THIOLASE_2"/>
    <property type="match status" value="1"/>
</dbReference>
<evidence type="ECO:0000313" key="11">
    <source>
        <dbReference type="Proteomes" id="UP000319746"/>
    </source>
</evidence>
<evidence type="ECO:0000256" key="4">
    <source>
        <dbReference type="ARBA" id="ARBA00023315"/>
    </source>
</evidence>
<evidence type="ECO:0000256" key="2">
    <source>
        <dbReference type="ARBA" id="ARBA00012705"/>
    </source>
</evidence>
<evidence type="ECO:0000256" key="3">
    <source>
        <dbReference type="ARBA" id="ARBA00022679"/>
    </source>
</evidence>
<comment type="caution">
    <text evidence="10">The sequence shown here is derived from an EMBL/GenBank/DDBJ whole genome shotgun (WGS) entry which is preliminary data.</text>
</comment>
<dbReference type="InterPro" id="IPR002155">
    <property type="entry name" value="Thiolase"/>
</dbReference>
<reference evidence="10 11" key="1">
    <citation type="submission" date="2019-06" db="EMBL/GenBank/DDBJ databases">
        <title>Sequencing the genomes of 1000 actinobacteria strains.</title>
        <authorList>
            <person name="Klenk H.-P."/>
        </authorList>
    </citation>
    <scope>NUCLEOTIDE SEQUENCE [LARGE SCALE GENOMIC DNA]</scope>
    <source>
        <strain evidence="10 11">DSM 24083</strain>
    </source>
</reference>
<feature type="domain" description="Thiolase N-terminal" evidence="8">
    <location>
        <begin position="4"/>
        <end position="257"/>
    </location>
</feature>
<evidence type="ECO:0000256" key="7">
    <source>
        <dbReference type="RuleBase" id="RU003557"/>
    </source>
</evidence>
<gene>
    <name evidence="10" type="ORF">FB556_0398</name>
</gene>
<feature type="domain" description="Thiolase C-terminal" evidence="9">
    <location>
        <begin position="265"/>
        <end position="387"/>
    </location>
</feature>
<evidence type="ECO:0000259" key="9">
    <source>
        <dbReference type="Pfam" id="PF02803"/>
    </source>
</evidence>
<dbReference type="SUPFAM" id="SSF53901">
    <property type="entry name" value="Thiolase-like"/>
    <property type="match status" value="2"/>
</dbReference>
<dbReference type="EC" id="2.3.1.9" evidence="2"/>
<sequence>MTAYIAGYARTPFTKFTGQLATETAVDLGAHAVTAALERAGISPEDVDQLIAGQVLQAGAGQNPARQTAIGAGIGFNKPAQTLNVVCLSGTEAVSQANRLINAGEAEVVVAVGQESMSQAPHVANLRSATKYGAANFQDTVDHDGLTDAFERIAMGTLTDQGNCQLGLDRDDQDAYAAQSHQRAAQHQALLAEEIAPYTVKSRRVETVVEHDDGVRGDATAESLAKLRPAFTPDGTVTAGNASQITDGAAAVVVVSEAAVERMGLKPLARIESTAFVAGPDVQLHSQPANAIRCALDKAGYDAAELKVVEINEAFAAVSLQSAKELGMDLEKINPRGGAIALGHPIGASGTRIVGTLARQLAEVGAGSVGAAGICGGGGQGSAIILRAV</sequence>
<accession>A0A543AN12</accession>
<evidence type="ECO:0000256" key="6">
    <source>
        <dbReference type="PIRSR" id="PIRSR000429-1"/>
    </source>
</evidence>
<keyword evidence="11" id="KW-1185">Reference proteome</keyword>
<keyword evidence="4 7" id="KW-0012">Acyltransferase</keyword>
<dbReference type="InterPro" id="IPR020616">
    <property type="entry name" value="Thiolase_N"/>
</dbReference>
<dbReference type="InterPro" id="IPR016039">
    <property type="entry name" value="Thiolase-like"/>
</dbReference>
<feature type="active site" description="Acyl-thioester intermediate" evidence="6">
    <location>
        <position position="87"/>
    </location>
</feature>
<dbReference type="Gene3D" id="3.40.47.10">
    <property type="match status" value="2"/>
</dbReference>
<keyword evidence="3 7" id="KW-0808">Transferase</keyword>
<evidence type="ECO:0000259" key="8">
    <source>
        <dbReference type="Pfam" id="PF00108"/>
    </source>
</evidence>
<dbReference type="Pfam" id="PF02803">
    <property type="entry name" value="Thiolase_C"/>
    <property type="match status" value="1"/>
</dbReference>
<evidence type="ECO:0000256" key="1">
    <source>
        <dbReference type="ARBA" id="ARBA00010982"/>
    </source>
</evidence>
<proteinExistence type="inferred from homology"/>
<feature type="active site" description="Proton acceptor" evidence="6">
    <location>
        <position position="375"/>
    </location>
</feature>
<dbReference type="PANTHER" id="PTHR18919:SF107">
    <property type="entry name" value="ACETYL-COA ACETYLTRANSFERASE, CYTOSOLIC"/>
    <property type="match status" value="1"/>
</dbReference>
<dbReference type="PROSITE" id="PS00099">
    <property type="entry name" value="THIOLASE_3"/>
    <property type="match status" value="1"/>
</dbReference>
<name>A0A543AN12_9MICC</name>
<dbReference type="NCBIfam" id="TIGR01930">
    <property type="entry name" value="AcCoA-C-Actrans"/>
    <property type="match status" value="1"/>
</dbReference>
<dbReference type="RefSeq" id="WP_141864247.1">
    <property type="nucleotide sequence ID" value="NZ_BAABAN010000017.1"/>
</dbReference>
<dbReference type="InterPro" id="IPR020613">
    <property type="entry name" value="Thiolase_CS"/>
</dbReference>
<dbReference type="Pfam" id="PF00108">
    <property type="entry name" value="Thiolase_N"/>
    <property type="match status" value="1"/>
</dbReference>
<dbReference type="EMBL" id="VFOU01000001">
    <property type="protein sequence ID" value="TQL73949.1"/>
    <property type="molecule type" value="Genomic_DNA"/>
</dbReference>
<dbReference type="GO" id="GO:0003985">
    <property type="term" value="F:acetyl-CoA C-acetyltransferase activity"/>
    <property type="evidence" value="ECO:0007669"/>
    <property type="project" value="UniProtKB-EC"/>
</dbReference>
<dbReference type="AlphaFoldDB" id="A0A543AN12"/>
<comment type="similarity">
    <text evidence="1 7">Belongs to the thiolase-like superfamily. Thiolase family.</text>
</comment>
<feature type="active site" description="Proton acceptor" evidence="6">
    <location>
        <position position="344"/>
    </location>
</feature>
<dbReference type="PANTHER" id="PTHR18919">
    <property type="entry name" value="ACETYL-COA C-ACYLTRANSFERASE"/>
    <property type="match status" value="1"/>
</dbReference>
<dbReference type="OrthoDB" id="1402717at2"/>
<dbReference type="InterPro" id="IPR020617">
    <property type="entry name" value="Thiolase_C"/>
</dbReference>